<comment type="caution">
    <text evidence="1">The sequence shown here is derived from an EMBL/GenBank/DDBJ whole genome shotgun (WGS) entry which is preliminary data.</text>
</comment>
<accession>A0AAW6Q5T8</accession>
<evidence type="ECO:0000313" key="1">
    <source>
        <dbReference type="EMBL" id="MDF9627947.1"/>
    </source>
</evidence>
<gene>
    <name evidence="1" type="ORF">P5716_03050</name>
</gene>
<dbReference type="EMBL" id="JARPQC010000007">
    <property type="protein sequence ID" value="MDF9627947.1"/>
    <property type="molecule type" value="Genomic_DNA"/>
</dbReference>
<evidence type="ECO:0000313" key="2">
    <source>
        <dbReference type="Proteomes" id="UP001176114"/>
    </source>
</evidence>
<dbReference type="AlphaFoldDB" id="A0AAW6Q5T8"/>
<protein>
    <submittedName>
        <fullName evidence="1">Uncharacterized protein</fullName>
    </submittedName>
</protein>
<dbReference type="RefSeq" id="WP_277446874.1">
    <property type="nucleotide sequence ID" value="NZ_JARPQC010000007.1"/>
</dbReference>
<reference evidence="1" key="1">
    <citation type="submission" date="2023-03" db="EMBL/GenBank/DDBJ databases">
        <title>Comparative genome analysis of Brazilian Mesomycoplasma ovipneumoniae isolated from healthy and pneumonic sheep.</title>
        <authorList>
            <person name="Gaeta N."/>
            <person name="Timenetsky J."/>
            <person name="Ganda E."/>
            <person name="Gregory L."/>
        </authorList>
    </citation>
    <scope>NUCLEOTIDE SEQUENCE</scope>
    <source>
        <strain evidence="1">USP-SP475</strain>
    </source>
</reference>
<name>A0AAW6Q5T8_9BACT</name>
<organism evidence="1 2">
    <name type="scientific">Mesomycoplasma ovipneumoniae</name>
    <dbReference type="NCBI Taxonomy" id="29562"/>
    <lineage>
        <taxon>Bacteria</taxon>
        <taxon>Bacillati</taxon>
        <taxon>Mycoplasmatota</taxon>
        <taxon>Mycoplasmoidales</taxon>
        <taxon>Metamycoplasmataceae</taxon>
        <taxon>Mesomycoplasma</taxon>
    </lineage>
</organism>
<proteinExistence type="predicted"/>
<sequence>MNFSVFPPNIIALIKNPSLIYFGLDNCTFIAFYQGQKAQIRIAKNNFVDWQNEKKFHSKWSKFSFAPKGKLH</sequence>
<dbReference type="Proteomes" id="UP001176114">
    <property type="component" value="Unassembled WGS sequence"/>
</dbReference>